<dbReference type="PANTHER" id="PTHR31321:SF135">
    <property type="entry name" value="OS11G0659600 PROTEIN"/>
    <property type="match status" value="1"/>
</dbReference>
<feature type="signal peptide" evidence="8">
    <location>
        <begin position="1"/>
        <end position="22"/>
    </location>
</feature>
<dbReference type="Gene3D" id="2.160.20.10">
    <property type="entry name" value="Single-stranded right-handed beta-helix, Pectin lyase-like"/>
    <property type="match status" value="1"/>
</dbReference>
<comment type="catalytic activity">
    <reaction evidence="6 8">
        <text>[(1-&gt;4)-alpha-D-galacturonosyl methyl ester](n) + n H2O = [(1-&gt;4)-alpha-D-galacturonosyl](n) + n methanol + n H(+)</text>
        <dbReference type="Rhea" id="RHEA:22380"/>
        <dbReference type="Rhea" id="RHEA-COMP:14570"/>
        <dbReference type="Rhea" id="RHEA-COMP:14573"/>
        <dbReference type="ChEBI" id="CHEBI:15377"/>
        <dbReference type="ChEBI" id="CHEBI:15378"/>
        <dbReference type="ChEBI" id="CHEBI:17790"/>
        <dbReference type="ChEBI" id="CHEBI:140522"/>
        <dbReference type="ChEBI" id="CHEBI:140523"/>
        <dbReference type="EC" id="3.1.1.11"/>
    </reaction>
</comment>
<name>A0A8R7U4R8_TRIUA</name>
<dbReference type="PANTHER" id="PTHR31321">
    <property type="entry name" value="ACYL-COA THIOESTER HYDROLASE YBHC-RELATED"/>
    <property type="match status" value="1"/>
</dbReference>
<keyword evidence="5 8" id="KW-0063">Aspartyl esterase</keyword>
<comment type="pathway">
    <text evidence="1 8">Glycan metabolism; pectin degradation; 2-dehydro-3-deoxy-D-gluconate from pectin: step 1/5.</text>
</comment>
<dbReference type="EC" id="3.1.1.11" evidence="3 8"/>
<reference evidence="10" key="3">
    <citation type="submission" date="2022-06" db="UniProtKB">
        <authorList>
            <consortium name="EnsemblPlants"/>
        </authorList>
    </citation>
    <scope>IDENTIFICATION</scope>
</reference>
<evidence type="ECO:0000259" key="9">
    <source>
        <dbReference type="Pfam" id="PF01095"/>
    </source>
</evidence>
<dbReference type="SUPFAM" id="SSF51126">
    <property type="entry name" value="Pectin lyase-like"/>
    <property type="match status" value="1"/>
</dbReference>
<evidence type="ECO:0000256" key="2">
    <source>
        <dbReference type="ARBA" id="ARBA00008891"/>
    </source>
</evidence>
<evidence type="ECO:0000256" key="5">
    <source>
        <dbReference type="ARBA" id="ARBA00023085"/>
    </source>
</evidence>
<gene>
    <name evidence="10" type="primary">LOC125553498</name>
</gene>
<proteinExistence type="inferred from homology"/>
<feature type="active site" evidence="7">
    <location>
        <position position="224"/>
    </location>
</feature>
<dbReference type="GO" id="GO:0042545">
    <property type="term" value="P:cell wall modification"/>
    <property type="evidence" value="ECO:0007669"/>
    <property type="project" value="UniProtKB-UniRule"/>
</dbReference>
<organism evidence="10 11">
    <name type="scientific">Triticum urartu</name>
    <name type="common">Red wild einkorn</name>
    <name type="synonym">Crithodium urartu</name>
    <dbReference type="NCBI Taxonomy" id="4572"/>
    <lineage>
        <taxon>Eukaryota</taxon>
        <taxon>Viridiplantae</taxon>
        <taxon>Streptophyta</taxon>
        <taxon>Embryophyta</taxon>
        <taxon>Tracheophyta</taxon>
        <taxon>Spermatophyta</taxon>
        <taxon>Magnoliopsida</taxon>
        <taxon>Liliopsida</taxon>
        <taxon>Poales</taxon>
        <taxon>Poaceae</taxon>
        <taxon>BOP clade</taxon>
        <taxon>Pooideae</taxon>
        <taxon>Triticodae</taxon>
        <taxon>Triticeae</taxon>
        <taxon>Triticinae</taxon>
        <taxon>Triticum</taxon>
    </lineage>
</organism>
<keyword evidence="8" id="KW-0732">Signal</keyword>
<evidence type="ECO:0000256" key="4">
    <source>
        <dbReference type="ARBA" id="ARBA00022801"/>
    </source>
</evidence>
<feature type="domain" description="Pectinesterase catalytic" evidence="9">
    <location>
        <begin position="71"/>
        <end position="362"/>
    </location>
</feature>
<evidence type="ECO:0000256" key="7">
    <source>
        <dbReference type="PROSITE-ProRule" id="PRU10040"/>
    </source>
</evidence>
<dbReference type="Proteomes" id="UP000015106">
    <property type="component" value="Chromosome 4"/>
</dbReference>
<dbReference type="EnsemblPlants" id="TuG1812G0400000612.01.T01">
    <property type="protein sequence ID" value="TuG1812G0400000612.01.T01"/>
    <property type="gene ID" value="TuG1812G0400000612.01"/>
</dbReference>
<dbReference type="Pfam" id="PF01095">
    <property type="entry name" value="Pectinesterase"/>
    <property type="match status" value="1"/>
</dbReference>
<reference evidence="11" key="1">
    <citation type="journal article" date="2013" name="Nature">
        <title>Draft genome of the wheat A-genome progenitor Triticum urartu.</title>
        <authorList>
            <person name="Ling H.Q."/>
            <person name="Zhao S."/>
            <person name="Liu D."/>
            <person name="Wang J."/>
            <person name="Sun H."/>
            <person name="Zhang C."/>
            <person name="Fan H."/>
            <person name="Li D."/>
            <person name="Dong L."/>
            <person name="Tao Y."/>
            <person name="Gao C."/>
            <person name="Wu H."/>
            <person name="Li Y."/>
            <person name="Cui Y."/>
            <person name="Guo X."/>
            <person name="Zheng S."/>
            <person name="Wang B."/>
            <person name="Yu K."/>
            <person name="Liang Q."/>
            <person name="Yang W."/>
            <person name="Lou X."/>
            <person name="Chen J."/>
            <person name="Feng M."/>
            <person name="Jian J."/>
            <person name="Zhang X."/>
            <person name="Luo G."/>
            <person name="Jiang Y."/>
            <person name="Liu J."/>
            <person name="Wang Z."/>
            <person name="Sha Y."/>
            <person name="Zhang B."/>
            <person name="Wu H."/>
            <person name="Tang D."/>
            <person name="Shen Q."/>
            <person name="Xue P."/>
            <person name="Zou S."/>
            <person name="Wang X."/>
            <person name="Liu X."/>
            <person name="Wang F."/>
            <person name="Yang Y."/>
            <person name="An X."/>
            <person name="Dong Z."/>
            <person name="Zhang K."/>
            <person name="Zhang X."/>
            <person name="Luo M.C."/>
            <person name="Dvorak J."/>
            <person name="Tong Y."/>
            <person name="Wang J."/>
            <person name="Yang H."/>
            <person name="Li Z."/>
            <person name="Wang D."/>
            <person name="Zhang A."/>
            <person name="Wang J."/>
        </authorList>
    </citation>
    <scope>NUCLEOTIDE SEQUENCE</scope>
    <source>
        <strain evidence="11">cv. G1812</strain>
    </source>
</reference>
<evidence type="ECO:0000313" key="11">
    <source>
        <dbReference type="Proteomes" id="UP000015106"/>
    </source>
</evidence>
<dbReference type="InterPro" id="IPR000070">
    <property type="entry name" value="Pectinesterase_cat"/>
</dbReference>
<dbReference type="PROSITE" id="PS00503">
    <property type="entry name" value="PECTINESTERASE_2"/>
    <property type="match status" value="1"/>
</dbReference>
<dbReference type="InterPro" id="IPR011050">
    <property type="entry name" value="Pectin_lyase_fold/virulence"/>
</dbReference>
<accession>A0A8R7U4R8</accession>
<dbReference type="GeneID" id="125553498"/>
<comment type="similarity">
    <text evidence="2">Belongs to the pectinesterase family.</text>
</comment>
<reference evidence="10" key="2">
    <citation type="submission" date="2018-03" db="EMBL/GenBank/DDBJ databases">
        <title>The Triticum urartu genome reveals the dynamic nature of wheat genome evolution.</title>
        <authorList>
            <person name="Ling H."/>
            <person name="Ma B."/>
            <person name="Shi X."/>
            <person name="Liu H."/>
            <person name="Dong L."/>
            <person name="Sun H."/>
            <person name="Cao Y."/>
            <person name="Gao Q."/>
            <person name="Zheng S."/>
            <person name="Li Y."/>
            <person name="Yu Y."/>
            <person name="Du H."/>
            <person name="Qi M."/>
            <person name="Li Y."/>
            <person name="Yu H."/>
            <person name="Cui Y."/>
            <person name="Wang N."/>
            <person name="Chen C."/>
            <person name="Wu H."/>
            <person name="Zhao Y."/>
            <person name="Zhang J."/>
            <person name="Li Y."/>
            <person name="Zhou W."/>
            <person name="Zhang B."/>
            <person name="Hu W."/>
            <person name="Eijk M."/>
            <person name="Tang J."/>
            <person name="Witsenboer H."/>
            <person name="Zhao S."/>
            <person name="Li Z."/>
            <person name="Zhang A."/>
            <person name="Wang D."/>
            <person name="Liang C."/>
        </authorList>
    </citation>
    <scope>NUCLEOTIDE SEQUENCE [LARGE SCALE GENOMIC DNA]</scope>
    <source>
        <strain evidence="10">cv. G1812</strain>
    </source>
</reference>
<keyword evidence="4 8" id="KW-0378">Hydrolase</keyword>
<dbReference type="InterPro" id="IPR033131">
    <property type="entry name" value="Pectinesterase_Asp_AS"/>
</dbReference>
<evidence type="ECO:0000256" key="8">
    <source>
        <dbReference type="RuleBase" id="RU000589"/>
    </source>
</evidence>
<dbReference type="InterPro" id="IPR012334">
    <property type="entry name" value="Pectin_lyas_fold"/>
</dbReference>
<dbReference type="KEGG" id="tua:125553498"/>
<dbReference type="OrthoDB" id="583724at2759"/>
<evidence type="ECO:0000256" key="1">
    <source>
        <dbReference type="ARBA" id="ARBA00005184"/>
    </source>
</evidence>
<dbReference type="Gramene" id="TuG1812G0400000612.01.T01">
    <property type="protein sequence ID" value="TuG1812G0400000612.01.T01"/>
    <property type="gene ID" value="TuG1812G0400000612.01"/>
</dbReference>
<dbReference type="GO" id="GO:0045490">
    <property type="term" value="P:pectin catabolic process"/>
    <property type="evidence" value="ECO:0007669"/>
    <property type="project" value="UniProtKB-UniRule"/>
</dbReference>
<evidence type="ECO:0000256" key="6">
    <source>
        <dbReference type="ARBA" id="ARBA00047928"/>
    </source>
</evidence>
<dbReference type="AlphaFoldDB" id="A0A8R7U4R8"/>
<dbReference type="RefSeq" id="XP_048573227.1">
    <property type="nucleotide sequence ID" value="XM_048717270.1"/>
</dbReference>
<protein>
    <recommendedName>
        <fullName evidence="3 8">Pectinesterase</fullName>
        <ecNumber evidence="3 8">3.1.1.11</ecNumber>
    </recommendedName>
</protein>
<keyword evidence="11" id="KW-1185">Reference proteome</keyword>
<dbReference type="GO" id="GO:0030599">
    <property type="term" value="F:pectinesterase activity"/>
    <property type="evidence" value="ECO:0007669"/>
    <property type="project" value="UniProtKB-UniRule"/>
</dbReference>
<evidence type="ECO:0000313" key="10">
    <source>
        <dbReference type="EnsemblPlants" id="TuG1812G0400000612.01.T01"/>
    </source>
</evidence>
<sequence length="374" mass="40614">MGMKNLSLFMGLLMLALFPVLSRQDGFDQWVTLQESKTSVATSTLDAKLSKAEASRIGNGVDPYTIFGGEDGMYKSISECISNVPNDNTRRHMFNLKPGTVFREKVFIGKGKPFITLKSDPSNPAVIVWNDTAMTKGKDGKVLTSRGSSTVTIESDYFIAYGIIIKNDALPAKAGDKQVQATALHVTGTKAIFYNCTIEGGQGALYDHQGLHYFKASTIKGSVDFIFGSARSLYEDCSIISTNKDITNMEVAQEGWASESRINSESGFSFKNCTIKGEGKPVFLGRASGNFSQVVYSSTEMDSEIVPIIWEKGNMKIPKSGIYYGEFKCYGPGLDASKKAGWALSLTEAQAKPFTCKSFISGGSWITPLPPADP</sequence>
<feature type="chain" id="PRO_5035961959" description="Pectinesterase" evidence="8">
    <location>
        <begin position="23"/>
        <end position="374"/>
    </location>
</feature>
<evidence type="ECO:0000256" key="3">
    <source>
        <dbReference type="ARBA" id="ARBA00013229"/>
    </source>
</evidence>